<proteinExistence type="predicted"/>
<feature type="domain" description="Pyridoxamine kinase/Phosphomethylpyrimidine kinase" evidence="1">
    <location>
        <begin position="12"/>
        <end position="240"/>
    </location>
</feature>
<name>A0ABT9JCB4_9RHOB</name>
<keyword evidence="2" id="KW-0808">Transferase</keyword>
<reference evidence="2 3" key="1">
    <citation type="submission" date="2023-08" db="EMBL/GenBank/DDBJ databases">
        <authorList>
            <person name="Park J.-S."/>
        </authorList>
    </citation>
    <scope>NUCLEOTIDE SEQUENCE [LARGE SCALE GENOMIC DNA]</scope>
    <source>
        <strain evidence="2 3">2205BS29-5</strain>
    </source>
</reference>
<dbReference type="GO" id="GO:0008902">
    <property type="term" value="F:hydroxymethylpyrimidine kinase activity"/>
    <property type="evidence" value="ECO:0007669"/>
    <property type="project" value="UniProtKB-EC"/>
</dbReference>
<dbReference type="EC" id="2.7.1.49" evidence="2"/>
<dbReference type="RefSeq" id="WP_305963275.1">
    <property type="nucleotide sequence ID" value="NZ_JAVAMQ010000008.1"/>
</dbReference>
<keyword evidence="3" id="KW-1185">Reference proteome</keyword>
<dbReference type="GO" id="GO:0008972">
    <property type="term" value="F:phosphomethylpyrimidine kinase activity"/>
    <property type="evidence" value="ECO:0007669"/>
    <property type="project" value="UniProtKB-EC"/>
</dbReference>
<dbReference type="InterPro" id="IPR029056">
    <property type="entry name" value="Ribokinase-like"/>
</dbReference>
<evidence type="ECO:0000313" key="2">
    <source>
        <dbReference type="EMBL" id="MDP5307424.1"/>
    </source>
</evidence>
<organism evidence="2 3">
    <name type="scientific">Paracoccus spongiarum</name>
    <dbReference type="NCBI Taxonomy" id="3064387"/>
    <lineage>
        <taxon>Bacteria</taxon>
        <taxon>Pseudomonadati</taxon>
        <taxon>Pseudomonadota</taxon>
        <taxon>Alphaproteobacteria</taxon>
        <taxon>Rhodobacterales</taxon>
        <taxon>Paracoccaceae</taxon>
        <taxon>Paracoccus</taxon>
    </lineage>
</organism>
<sequence length="244" mass="23929">MIRPVLFVGGLDSSGGAGLLRDAATAAVLDQPARVAATAVTAQGTGGVAAVHPVPPGTVAAQIGLAAQEGLATVKIGMLATAATVAAVASALPPGVPMVLDPVLRASSGGVLLKPDGLAALLALLVPRAALLTPNIPELAAIGGALGLPSGAAEDLVVQGLLDAGCGAVLVKGGHRDTPAICEDRLYRGGHDPVAMRAPRLARTLRGTGCHLASAIAVHVGRGAGMAEAVALARDHLRARFEAG</sequence>
<dbReference type="PANTHER" id="PTHR20858">
    <property type="entry name" value="PHOSPHOMETHYLPYRIMIDINE KINASE"/>
    <property type="match status" value="1"/>
</dbReference>
<keyword evidence="2" id="KW-0418">Kinase</keyword>
<dbReference type="InterPro" id="IPR013749">
    <property type="entry name" value="PM/HMP-P_kinase-1"/>
</dbReference>
<dbReference type="EMBL" id="JAVAMQ010000008">
    <property type="protein sequence ID" value="MDP5307424.1"/>
    <property type="molecule type" value="Genomic_DNA"/>
</dbReference>
<evidence type="ECO:0000313" key="3">
    <source>
        <dbReference type="Proteomes" id="UP001224997"/>
    </source>
</evidence>
<dbReference type="Proteomes" id="UP001224997">
    <property type="component" value="Unassembled WGS sequence"/>
</dbReference>
<dbReference type="SUPFAM" id="SSF53613">
    <property type="entry name" value="Ribokinase-like"/>
    <property type="match status" value="1"/>
</dbReference>
<dbReference type="Pfam" id="PF08543">
    <property type="entry name" value="Phos_pyr_kin"/>
    <property type="match status" value="1"/>
</dbReference>
<dbReference type="Gene3D" id="3.40.1190.20">
    <property type="match status" value="1"/>
</dbReference>
<dbReference type="PANTHER" id="PTHR20858:SF17">
    <property type="entry name" value="HYDROXYMETHYLPYRIMIDINE_PHOSPHOMETHYLPYRIMIDINE KINASE THI20-RELATED"/>
    <property type="match status" value="1"/>
</dbReference>
<gene>
    <name evidence="2" type="ORF">Q5Y72_10010</name>
</gene>
<dbReference type="EC" id="2.7.4.7" evidence="2"/>
<accession>A0ABT9JCB4</accession>
<comment type="caution">
    <text evidence="2">The sequence shown here is derived from an EMBL/GenBank/DDBJ whole genome shotgun (WGS) entry which is preliminary data.</text>
</comment>
<protein>
    <submittedName>
        <fullName evidence="2">Bifunctional hydroxymethylpyrimidine kinase/phosphomethylpyrimidine kinase</fullName>
        <ecNumber evidence="2">2.7.1.49</ecNumber>
        <ecNumber evidence="2">2.7.4.7</ecNumber>
    </submittedName>
</protein>
<evidence type="ECO:0000259" key="1">
    <source>
        <dbReference type="Pfam" id="PF08543"/>
    </source>
</evidence>